<keyword evidence="3" id="KW-0472">Membrane</keyword>
<feature type="transmembrane region" description="Helical" evidence="3">
    <location>
        <begin position="63"/>
        <end position="85"/>
    </location>
</feature>
<dbReference type="Pfam" id="PF18936">
    <property type="entry name" value="DUF5684"/>
    <property type="match status" value="1"/>
</dbReference>
<evidence type="ECO:0000256" key="1">
    <source>
        <dbReference type="ARBA" id="ARBA00022553"/>
    </source>
</evidence>
<evidence type="ECO:0000256" key="2">
    <source>
        <dbReference type="SAM" id="MobiDB-lite"/>
    </source>
</evidence>
<name>A0ABU8LXE2_9MICO</name>
<reference evidence="5 6" key="1">
    <citation type="submission" date="2024-02" db="EMBL/GenBank/DDBJ databases">
        <authorList>
            <person name="Saticioglu I.B."/>
        </authorList>
    </citation>
    <scope>NUCLEOTIDE SEQUENCE [LARGE SCALE GENOMIC DNA]</scope>
    <source>
        <strain evidence="5 6">Mu-86</strain>
    </source>
</reference>
<evidence type="ECO:0000313" key="5">
    <source>
        <dbReference type="EMBL" id="MEJ1156563.1"/>
    </source>
</evidence>
<organism evidence="5 6">
    <name type="scientific">Microbacterium marmarense</name>
    <dbReference type="NCBI Taxonomy" id="3122051"/>
    <lineage>
        <taxon>Bacteria</taxon>
        <taxon>Bacillati</taxon>
        <taxon>Actinomycetota</taxon>
        <taxon>Actinomycetes</taxon>
        <taxon>Micrococcales</taxon>
        <taxon>Microbacteriaceae</taxon>
        <taxon>Microbacterium</taxon>
    </lineage>
</organism>
<dbReference type="InterPro" id="IPR000253">
    <property type="entry name" value="FHA_dom"/>
</dbReference>
<dbReference type="Gene3D" id="2.60.200.20">
    <property type="match status" value="1"/>
</dbReference>
<comment type="caution">
    <text evidence="5">The sequence shown here is derived from an EMBL/GenBank/DDBJ whole genome shotgun (WGS) entry which is preliminary data.</text>
</comment>
<feature type="domain" description="FHA" evidence="4">
    <location>
        <begin position="342"/>
        <end position="392"/>
    </location>
</feature>
<dbReference type="Pfam" id="PF00498">
    <property type="entry name" value="FHA"/>
    <property type="match status" value="1"/>
</dbReference>
<feature type="compositionally biased region" description="Polar residues" evidence="2">
    <location>
        <begin position="152"/>
        <end position="169"/>
    </location>
</feature>
<evidence type="ECO:0000259" key="4">
    <source>
        <dbReference type="PROSITE" id="PS50006"/>
    </source>
</evidence>
<dbReference type="CDD" id="cd00060">
    <property type="entry name" value="FHA"/>
    <property type="match status" value="1"/>
</dbReference>
<keyword evidence="6" id="KW-1185">Reference proteome</keyword>
<dbReference type="EMBL" id="JBBDGL010000005">
    <property type="protein sequence ID" value="MEJ1156563.1"/>
    <property type="molecule type" value="Genomic_DNA"/>
</dbReference>
<accession>A0ABU8LXE2</accession>
<feature type="compositionally biased region" description="Acidic residues" evidence="2">
    <location>
        <begin position="180"/>
        <end position="196"/>
    </location>
</feature>
<dbReference type="Proteomes" id="UP001368654">
    <property type="component" value="Unassembled WGS sequence"/>
</dbReference>
<evidence type="ECO:0000313" key="6">
    <source>
        <dbReference type="Proteomes" id="UP001368654"/>
    </source>
</evidence>
<dbReference type="InterPro" id="IPR008984">
    <property type="entry name" value="SMAD_FHA_dom_sf"/>
</dbReference>
<feature type="transmembrane region" description="Helical" evidence="3">
    <location>
        <begin position="12"/>
        <end position="34"/>
    </location>
</feature>
<feature type="region of interest" description="Disordered" evidence="2">
    <location>
        <begin position="151"/>
        <end position="277"/>
    </location>
</feature>
<dbReference type="RefSeq" id="WP_337338999.1">
    <property type="nucleotide sequence ID" value="NZ_JBBDGL010000005.1"/>
</dbReference>
<proteinExistence type="predicted"/>
<dbReference type="InterPro" id="IPR043739">
    <property type="entry name" value="DUF5684"/>
</dbReference>
<sequence>MTLEAFTLGLFGPIPLVAAIGIYVWTALALGAVFRKSGDHAWKAWVPFYNQAVLFRLGHLSAWLLLLWLVPVLGWAAVWIAQVLACHRINLAFGVNAAMTALAALLFPVWASVVGFGSARWLGASERRALDPSVPRPAYARQSYVDHEELSAQPSSVDKSVTDAHSSVDSPPPTLSWAPEPEDAKEEPMIDDESDWEDAHSTSDAPAPMPAMKFGPTDPASIPDGVLRGRGGAILPTGETTDQSTHPPVTRVPAAPADAERDPWAPSDPEAFPETSGPVSAVVGAPEAGTPRSARTSVSSFHTRPEIPEDVLDETIIARRRRTNWSLVLPAGEPVALGSTTVLLGRRPAADPDHPTAQLVSVDDGTVSKTHARLELKNDRWYITDLASTNGVVFATLVGPEIEATPGEETEAGDRFMLGDAEVRLVRTDR</sequence>
<dbReference type="PROSITE" id="PS50006">
    <property type="entry name" value="FHA_DOMAIN"/>
    <property type="match status" value="1"/>
</dbReference>
<keyword evidence="1" id="KW-0597">Phosphoprotein</keyword>
<keyword evidence="3" id="KW-0812">Transmembrane</keyword>
<gene>
    <name evidence="5" type="ORF">WDU96_13215</name>
</gene>
<feature type="compositionally biased region" description="Polar residues" evidence="2">
    <location>
        <begin position="238"/>
        <end position="247"/>
    </location>
</feature>
<protein>
    <submittedName>
        <fullName evidence="5">DUF5684 domain-containing protein</fullName>
    </submittedName>
</protein>
<dbReference type="SUPFAM" id="SSF49879">
    <property type="entry name" value="SMAD/FHA domain"/>
    <property type="match status" value="1"/>
</dbReference>
<feature type="transmembrane region" description="Helical" evidence="3">
    <location>
        <begin position="97"/>
        <end position="119"/>
    </location>
</feature>
<keyword evidence="3" id="KW-1133">Transmembrane helix</keyword>
<evidence type="ECO:0000256" key="3">
    <source>
        <dbReference type="SAM" id="Phobius"/>
    </source>
</evidence>